<feature type="transmembrane region" description="Helical" evidence="5">
    <location>
        <begin position="113"/>
        <end position="142"/>
    </location>
</feature>
<dbReference type="GO" id="GO:0140359">
    <property type="term" value="F:ABC-type transporter activity"/>
    <property type="evidence" value="ECO:0007669"/>
    <property type="project" value="InterPro"/>
</dbReference>
<keyword evidence="2 5" id="KW-0812">Transmembrane</keyword>
<reference evidence="7" key="1">
    <citation type="journal article" date="2021" name="PeerJ">
        <title>Extensive microbial diversity within the chicken gut microbiome revealed by metagenomics and culture.</title>
        <authorList>
            <person name="Gilroy R."/>
            <person name="Ravi A."/>
            <person name="Getino M."/>
            <person name="Pursley I."/>
            <person name="Horton D.L."/>
            <person name="Alikhan N.F."/>
            <person name="Baker D."/>
            <person name="Gharbi K."/>
            <person name="Hall N."/>
            <person name="Watson M."/>
            <person name="Adriaenssens E.M."/>
            <person name="Foster-Nyarko E."/>
            <person name="Jarju S."/>
            <person name="Secka A."/>
            <person name="Antonio M."/>
            <person name="Oren A."/>
            <person name="Chaudhuri R.R."/>
            <person name="La Ragione R."/>
            <person name="Hildebrand F."/>
            <person name="Pallen M.J."/>
        </authorList>
    </citation>
    <scope>NUCLEOTIDE SEQUENCE</scope>
    <source>
        <strain evidence="7">CHK199-9574</strain>
    </source>
</reference>
<keyword evidence="3 5" id="KW-1133">Transmembrane helix</keyword>
<evidence type="ECO:0000256" key="1">
    <source>
        <dbReference type="ARBA" id="ARBA00004141"/>
    </source>
</evidence>
<dbReference type="PANTHER" id="PTHR43229:SF2">
    <property type="entry name" value="NODULATION PROTEIN J"/>
    <property type="match status" value="1"/>
</dbReference>
<dbReference type="EMBL" id="DXCO01000039">
    <property type="protein sequence ID" value="HIY78654.1"/>
    <property type="molecule type" value="Genomic_DNA"/>
</dbReference>
<reference evidence="7" key="2">
    <citation type="submission" date="2021-04" db="EMBL/GenBank/DDBJ databases">
        <authorList>
            <person name="Gilroy R."/>
        </authorList>
    </citation>
    <scope>NUCLEOTIDE SEQUENCE</scope>
    <source>
        <strain evidence="7">CHK199-9574</strain>
    </source>
</reference>
<accession>A0A9D1Z9C5</accession>
<name>A0A9D1Z9C5_9FIRM</name>
<sequence>MNALLCMTARNLKIFLKDKANIFFSLLAPLIVLALYVLFLGRVQADGINESLAAAGVTGAEQSVQAFCDAWMLVGTLASSCITVPLCACGLIVQDKKRGIVKDFAASAVSGWVAPLSYFFSVIAAGLVLCFAVFLLGLGWLALSGSWYLTVADVFGAIGVLILSVVCSSALCVFIAGFLRSEGAFMGLNVIFGTVVGFLIGAYMPVSMFPAGIRYFTALIPGSYSAGLFRNLLMGGALDSLAEIAPAEAVDSLAEQFSFNIDFFGRDVVPPVMALVLAGMALLFIAVMVLFGFVFPEQRKKPKKNL</sequence>
<gene>
    <name evidence="7" type="ORF">H9728_06380</name>
</gene>
<comment type="subcellular location">
    <subcellularLocation>
        <location evidence="1">Membrane</location>
        <topology evidence="1">Multi-pass membrane protein</topology>
    </subcellularLocation>
</comment>
<feature type="transmembrane region" description="Helical" evidence="5">
    <location>
        <begin position="70"/>
        <end position="93"/>
    </location>
</feature>
<dbReference type="PANTHER" id="PTHR43229">
    <property type="entry name" value="NODULATION PROTEIN J"/>
    <property type="match status" value="1"/>
</dbReference>
<evidence type="ECO:0000256" key="2">
    <source>
        <dbReference type="ARBA" id="ARBA00022692"/>
    </source>
</evidence>
<evidence type="ECO:0000313" key="8">
    <source>
        <dbReference type="Proteomes" id="UP000824135"/>
    </source>
</evidence>
<proteinExistence type="predicted"/>
<organism evidence="7 8">
    <name type="scientific">Candidatus Borkfalkia excrementavium</name>
    <dbReference type="NCBI Taxonomy" id="2838505"/>
    <lineage>
        <taxon>Bacteria</taxon>
        <taxon>Bacillati</taxon>
        <taxon>Bacillota</taxon>
        <taxon>Clostridia</taxon>
        <taxon>Christensenellales</taxon>
        <taxon>Christensenellaceae</taxon>
        <taxon>Candidatus Borkfalkia</taxon>
    </lineage>
</organism>
<evidence type="ECO:0000259" key="6">
    <source>
        <dbReference type="Pfam" id="PF01061"/>
    </source>
</evidence>
<dbReference type="InterPro" id="IPR051784">
    <property type="entry name" value="Nod_factor_ABC_transporter"/>
</dbReference>
<keyword evidence="4 5" id="KW-0472">Membrane</keyword>
<feature type="transmembrane region" description="Helical" evidence="5">
    <location>
        <begin position="154"/>
        <end position="179"/>
    </location>
</feature>
<evidence type="ECO:0000256" key="5">
    <source>
        <dbReference type="SAM" id="Phobius"/>
    </source>
</evidence>
<evidence type="ECO:0000256" key="3">
    <source>
        <dbReference type="ARBA" id="ARBA00022989"/>
    </source>
</evidence>
<evidence type="ECO:0000256" key="4">
    <source>
        <dbReference type="ARBA" id="ARBA00023136"/>
    </source>
</evidence>
<dbReference type="Pfam" id="PF01061">
    <property type="entry name" value="ABC2_membrane"/>
    <property type="match status" value="1"/>
</dbReference>
<feature type="domain" description="ABC-2 type transporter transmembrane" evidence="6">
    <location>
        <begin position="5"/>
        <end position="232"/>
    </location>
</feature>
<feature type="transmembrane region" description="Helical" evidence="5">
    <location>
        <begin position="272"/>
        <end position="295"/>
    </location>
</feature>
<dbReference type="AlphaFoldDB" id="A0A9D1Z9C5"/>
<feature type="transmembrane region" description="Helical" evidence="5">
    <location>
        <begin position="186"/>
        <end position="206"/>
    </location>
</feature>
<dbReference type="InterPro" id="IPR013525">
    <property type="entry name" value="ABC2_TM"/>
</dbReference>
<dbReference type="GO" id="GO:0016020">
    <property type="term" value="C:membrane"/>
    <property type="evidence" value="ECO:0007669"/>
    <property type="project" value="UniProtKB-SubCell"/>
</dbReference>
<dbReference type="Proteomes" id="UP000824135">
    <property type="component" value="Unassembled WGS sequence"/>
</dbReference>
<feature type="transmembrane region" description="Helical" evidence="5">
    <location>
        <begin position="20"/>
        <end position="39"/>
    </location>
</feature>
<comment type="caution">
    <text evidence="7">The sequence shown here is derived from an EMBL/GenBank/DDBJ whole genome shotgun (WGS) entry which is preliminary data.</text>
</comment>
<protein>
    <submittedName>
        <fullName evidence="7">ABC transporter permease</fullName>
    </submittedName>
</protein>
<evidence type="ECO:0000313" key="7">
    <source>
        <dbReference type="EMBL" id="HIY78654.1"/>
    </source>
</evidence>